<evidence type="ECO:0000256" key="2">
    <source>
        <dbReference type="ARBA" id="ARBA00007529"/>
    </source>
</evidence>
<protein>
    <recommendedName>
        <fullName evidence="3">trans-L-3-hydroxyproline dehydratase</fullName>
        <ecNumber evidence="3">4.2.1.77</ecNumber>
    </recommendedName>
</protein>
<evidence type="ECO:0000256" key="1">
    <source>
        <dbReference type="ARBA" id="ARBA00001148"/>
    </source>
</evidence>
<evidence type="ECO:0000313" key="4">
    <source>
        <dbReference type="EMBL" id="GJJ06160.1"/>
    </source>
</evidence>
<accession>A0AAV5A2P5</accession>
<dbReference type="Proteomes" id="UP001050691">
    <property type="component" value="Unassembled WGS sequence"/>
</dbReference>
<dbReference type="PANTHER" id="PTHR33442:SF1">
    <property type="entry name" value="TRANS-3-HYDROXY-L-PROLINE DEHYDRATASE"/>
    <property type="match status" value="1"/>
</dbReference>
<name>A0AAV5A2P5_9AGAM</name>
<reference evidence="4" key="1">
    <citation type="submission" date="2021-10" db="EMBL/GenBank/DDBJ databases">
        <title>De novo Genome Assembly of Clathrus columnatus (Basidiomycota, Fungi) Using Illumina and Nanopore Sequence Data.</title>
        <authorList>
            <person name="Ogiso-Tanaka E."/>
            <person name="Itagaki H."/>
            <person name="Hosoya T."/>
            <person name="Hosaka K."/>
        </authorList>
    </citation>
    <scope>NUCLEOTIDE SEQUENCE</scope>
    <source>
        <strain evidence="4">MO-923</strain>
    </source>
</reference>
<dbReference type="Pfam" id="PF05544">
    <property type="entry name" value="Pro_racemase"/>
    <property type="match status" value="1"/>
</dbReference>
<keyword evidence="5" id="KW-1185">Reference proteome</keyword>
<dbReference type="GO" id="GO:0050346">
    <property type="term" value="F:trans-L-3-hydroxyproline dehydratase activity"/>
    <property type="evidence" value="ECO:0007669"/>
    <property type="project" value="UniProtKB-EC"/>
</dbReference>
<dbReference type="EMBL" id="BPWL01000001">
    <property type="protein sequence ID" value="GJJ06160.1"/>
    <property type="molecule type" value="Genomic_DNA"/>
</dbReference>
<evidence type="ECO:0000313" key="5">
    <source>
        <dbReference type="Proteomes" id="UP001050691"/>
    </source>
</evidence>
<proteinExistence type="inferred from homology"/>
<evidence type="ECO:0000256" key="3">
    <source>
        <dbReference type="ARBA" id="ARBA00013105"/>
    </source>
</evidence>
<dbReference type="EC" id="4.2.1.77" evidence="3"/>
<comment type="caution">
    <text evidence="4">The sequence shown here is derived from an EMBL/GenBank/DDBJ whole genome shotgun (WGS) entry which is preliminary data.</text>
</comment>
<dbReference type="AlphaFoldDB" id="A0AAV5A2P5"/>
<dbReference type="Gene3D" id="3.10.310.10">
    <property type="entry name" value="Diaminopimelate Epimerase, Chain A, domain 1"/>
    <property type="match status" value="2"/>
</dbReference>
<organism evidence="4 5">
    <name type="scientific">Clathrus columnatus</name>
    <dbReference type="NCBI Taxonomy" id="1419009"/>
    <lineage>
        <taxon>Eukaryota</taxon>
        <taxon>Fungi</taxon>
        <taxon>Dikarya</taxon>
        <taxon>Basidiomycota</taxon>
        <taxon>Agaricomycotina</taxon>
        <taxon>Agaricomycetes</taxon>
        <taxon>Phallomycetidae</taxon>
        <taxon>Phallales</taxon>
        <taxon>Clathraceae</taxon>
        <taxon>Clathrus</taxon>
    </lineage>
</organism>
<dbReference type="SUPFAM" id="SSF54506">
    <property type="entry name" value="Diaminopimelate epimerase-like"/>
    <property type="match status" value="1"/>
</dbReference>
<dbReference type="PANTHER" id="PTHR33442">
    <property type="entry name" value="TRANS-3-HYDROXY-L-PROLINE DEHYDRATASE"/>
    <property type="match status" value="1"/>
</dbReference>
<dbReference type="InterPro" id="IPR008794">
    <property type="entry name" value="Pro_racemase_fam"/>
</dbReference>
<comment type="catalytic activity">
    <reaction evidence="1">
        <text>trans-3-hydroxy-L-proline = 1-pyrroline-2-carboxylate + H2O</text>
        <dbReference type="Rhea" id="RHEA:10320"/>
        <dbReference type="ChEBI" id="CHEBI:15377"/>
        <dbReference type="ChEBI" id="CHEBI:39785"/>
        <dbReference type="ChEBI" id="CHEBI:57938"/>
        <dbReference type="EC" id="4.2.1.77"/>
    </reaction>
</comment>
<gene>
    <name evidence="4" type="ORF">Clacol_000349</name>
</gene>
<dbReference type="SFLD" id="SFLDS00028">
    <property type="entry name" value="Proline_Racemase"/>
    <property type="match status" value="1"/>
</dbReference>
<sequence>MHTAGEPTRIIIKGFPSLVGKTLLDKRTYAKLHYDSVRKRLMNEPRGHFDMYGAILIQDTELVQSGEADIGVLFCHNAPLEGFSTMCGHATIALGRFLIDTRDTSIFPRRFLLMDQTSDVVDLDHVTLTIHAPCGAVSVSVPVTIFKGSGSHEPPDKSLIMSDPSRPVSFLSVPSFATGIDIFAEIPSAYLWKEYTSASMKGIHFDIAFGGAFYAIVNVDQLGFSPDISITKALQQGSYTLSSLKEATRYFKKFLVETSEFRNYLRHPTSPDLEYLYGIIVVDPIGYTSNDQSNVGICFFADQQVDRSPCGSGVCARAALAISKGKLALHDSWTYDSLVTKTKGEGAFIGRAVEEVKVRHDGRYLEKDTPWEAYIVEVSGYAYYTDASTFVLEEGDGIGREGFIL</sequence>
<comment type="similarity">
    <text evidence="2">Belongs to the proline racemase family.</text>
</comment>